<evidence type="ECO:0000256" key="11">
    <source>
        <dbReference type="RuleBase" id="RU004106"/>
    </source>
</evidence>
<dbReference type="PROSITE" id="PS00770">
    <property type="entry name" value="AA_TRANSFER_CLASS_4"/>
    <property type="match status" value="1"/>
</dbReference>
<evidence type="ECO:0000256" key="4">
    <source>
        <dbReference type="ARBA" id="ARBA00022909"/>
    </source>
</evidence>
<dbReference type="InterPro" id="IPR018300">
    <property type="entry name" value="Aminotrans_IV_CS"/>
</dbReference>
<dbReference type="InterPro" id="IPR043132">
    <property type="entry name" value="BCAT-like_C"/>
</dbReference>
<dbReference type="GO" id="GO:0046656">
    <property type="term" value="P:folic acid biosynthetic process"/>
    <property type="evidence" value="ECO:0007669"/>
    <property type="project" value="UniProtKB-KW"/>
</dbReference>
<dbReference type="EMBL" id="LNXW01000009">
    <property type="protein sequence ID" value="KTC82418.1"/>
    <property type="molecule type" value="Genomic_DNA"/>
</dbReference>
<dbReference type="GO" id="GO:0005829">
    <property type="term" value="C:cytosol"/>
    <property type="evidence" value="ECO:0007669"/>
    <property type="project" value="TreeGrafter"/>
</dbReference>
<accession>A0A0W0SGD4</accession>
<dbReference type="GO" id="GO:0008696">
    <property type="term" value="F:4-amino-4-deoxychorismate lyase activity"/>
    <property type="evidence" value="ECO:0007669"/>
    <property type="project" value="UniProtKB-EC"/>
</dbReference>
<reference evidence="14 16" key="2">
    <citation type="submission" date="2018-12" db="EMBL/GenBank/DDBJ databases">
        <authorList>
            <consortium name="Pathogen Informatics"/>
        </authorList>
    </citation>
    <scope>NUCLEOTIDE SEQUENCE [LARGE SCALE GENOMIC DNA]</scope>
    <source>
        <strain evidence="14 16">NCTC11976</strain>
    </source>
</reference>
<dbReference type="EMBL" id="LR134173">
    <property type="protein sequence ID" value="VEB39520.1"/>
    <property type="molecule type" value="Genomic_DNA"/>
</dbReference>
<evidence type="ECO:0000256" key="3">
    <source>
        <dbReference type="ARBA" id="ARBA00022898"/>
    </source>
</evidence>
<dbReference type="Gene3D" id="3.20.10.10">
    <property type="entry name" value="D-amino Acid Aminotransferase, subunit A, domain 2"/>
    <property type="match status" value="1"/>
</dbReference>
<gene>
    <name evidence="14" type="primary">ilvE</name>
    <name evidence="13" type="ORF">Lche_0682</name>
    <name evidence="14" type="ORF">NCTC11976_03292</name>
</gene>
<dbReference type="Pfam" id="PF01063">
    <property type="entry name" value="Aminotran_4"/>
    <property type="match status" value="1"/>
</dbReference>
<dbReference type="OrthoDB" id="9805628at2"/>
<comment type="pathway">
    <text evidence="5">Cofactor biosynthesis; tetrahydrofolate biosynthesis; 4-aminobenzoate from chorismate: step 2/2.</text>
</comment>
<keyword evidence="13" id="KW-0456">Lyase</keyword>
<evidence type="ECO:0000313" key="13">
    <source>
        <dbReference type="EMBL" id="KTC82418.1"/>
    </source>
</evidence>
<dbReference type="Proteomes" id="UP000054921">
    <property type="component" value="Unassembled WGS sequence"/>
</dbReference>
<proteinExistence type="inferred from homology"/>
<keyword evidence="3 12" id="KW-0663">Pyridoxal phosphate</keyword>
<evidence type="ECO:0000256" key="12">
    <source>
        <dbReference type="RuleBase" id="RU004516"/>
    </source>
</evidence>
<dbReference type="PANTHER" id="PTHR42743">
    <property type="entry name" value="AMINO-ACID AMINOTRANSFERASE"/>
    <property type="match status" value="1"/>
</dbReference>
<name>A0A0W0SGD4_9GAMM</name>
<dbReference type="RefSeq" id="WP_028380981.1">
    <property type="nucleotide sequence ID" value="NZ_CAAAIT010000003.1"/>
</dbReference>
<dbReference type="GO" id="GO:0008483">
    <property type="term" value="F:transaminase activity"/>
    <property type="evidence" value="ECO:0007669"/>
    <property type="project" value="UniProtKB-KW"/>
</dbReference>
<dbReference type="Gene3D" id="3.30.470.10">
    <property type="match status" value="1"/>
</dbReference>
<dbReference type="Proteomes" id="UP000277577">
    <property type="component" value="Chromosome"/>
</dbReference>
<comment type="cofactor">
    <cofactor evidence="1 12">
        <name>pyridoxal 5'-phosphate</name>
        <dbReference type="ChEBI" id="CHEBI:597326"/>
    </cofactor>
</comment>
<dbReference type="FunFam" id="3.20.10.10:FF:000002">
    <property type="entry name" value="D-alanine aminotransferase"/>
    <property type="match status" value="1"/>
</dbReference>
<evidence type="ECO:0000256" key="9">
    <source>
        <dbReference type="ARBA" id="ARBA00069174"/>
    </source>
</evidence>
<evidence type="ECO:0000313" key="14">
    <source>
        <dbReference type="EMBL" id="VEB39520.1"/>
    </source>
</evidence>
<dbReference type="InterPro" id="IPR036038">
    <property type="entry name" value="Aminotransferase-like"/>
</dbReference>
<sequence>MTRTRVLTEGDSNFAFPIDDRIFLGEGLFETLKVESARPCCAFLHWQRLNDSAQKLGIPFDLSFKQWREHLLHKIKCDNLYHGGIKAILSGGSAPRGLAAQGQISQLIFQTFNYTVETHPLRLVSAPWLRDGNNPIYQVKSVNYLEAILARRQANALGADEALFFNLQHHATETTCANLFLIQDKCLLTPPVTDGVLPGVTRSRILQLSKQQGLICREVSLTKTMLKEADVLFATNSLQGIRPICSLDDITFSVEHPLLSQLSSSLSICDESN</sequence>
<dbReference type="STRING" id="28084.Lche_0682"/>
<dbReference type="SUPFAM" id="SSF56752">
    <property type="entry name" value="D-aminoacid aminotransferase-like PLP-dependent enzymes"/>
    <property type="match status" value="1"/>
</dbReference>
<dbReference type="InterPro" id="IPR043131">
    <property type="entry name" value="BCAT-like_N"/>
</dbReference>
<dbReference type="GO" id="GO:0008153">
    <property type="term" value="P:4-aminobenzoate biosynthetic process"/>
    <property type="evidence" value="ECO:0007669"/>
    <property type="project" value="TreeGrafter"/>
</dbReference>
<comment type="function">
    <text evidence="8">Involved in the biosynthesis of p-aminobenzoate (PABA), a precursor of tetrahydrofolate. Converts 4-amino-4-deoxychorismate into 4-aminobenzoate (PABA) and pyruvate.</text>
</comment>
<keyword evidence="14" id="KW-0808">Transferase</keyword>
<comment type="similarity">
    <text evidence="2 11">Belongs to the class-IV pyridoxal-phosphate-dependent aminotransferase family.</text>
</comment>
<organism evidence="13 15">
    <name type="scientific">Legionella cherrii</name>
    <dbReference type="NCBI Taxonomy" id="28084"/>
    <lineage>
        <taxon>Bacteria</taxon>
        <taxon>Pseudomonadati</taxon>
        <taxon>Pseudomonadota</taxon>
        <taxon>Gammaproteobacteria</taxon>
        <taxon>Legionellales</taxon>
        <taxon>Legionellaceae</taxon>
        <taxon>Legionella</taxon>
    </lineage>
</organism>
<evidence type="ECO:0000256" key="2">
    <source>
        <dbReference type="ARBA" id="ARBA00009320"/>
    </source>
</evidence>
<comment type="catalytic activity">
    <reaction evidence="7">
        <text>4-amino-4-deoxychorismate = 4-aminobenzoate + pyruvate + H(+)</text>
        <dbReference type="Rhea" id="RHEA:16201"/>
        <dbReference type="ChEBI" id="CHEBI:15361"/>
        <dbReference type="ChEBI" id="CHEBI:15378"/>
        <dbReference type="ChEBI" id="CHEBI:17836"/>
        <dbReference type="ChEBI" id="CHEBI:58406"/>
        <dbReference type="EC" id="4.1.3.38"/>
    </reaction>
</comment>
<evidence type="ECO:0000313" key="15">
    <source>
        <dbReference type="Proteomes" id="UP000054921"/>
    </source>
</evidence>
<evidence type="ECO:0000256" key="5">
    <source>
        <dbReference type="ARBA" id="ARBA00035633"/>
    </source>
</evidence>
<dbReference type="AlphaFoldDB" id="A0A0W0SGD4"/>
<evidence type="ECO:0000313" key="16">
    <source>
        <dbReference type="Proteomes" id="UP000277577"/>
    </source>
</evidence>
<evidence type="ECO:0000256" key="6">
    <source>
        <dbReference type="ARBA" id="ARBA00035676"/>
    </source>
</evidence>
<evidence type="ECO:0000256" key="1">
    <source>
        <dbReference type="ARBA" id="ARBA00001933"/>
    </source>
</evidence>
<keyword evidence="16" id="KW-1185">Reference proteome</keyword>
<dbReference type="InterPro" id="IPR050571">
    <property type="entry name" value="Class-IV_PLP-Dep_Aminotrnsfr"/>
</dbReference>
<dbReference type="PANTHER" id="PTHR42743:SF2">
    <property type="entry name" value="AMINODEOXYCHORISMATE LYASE"/>
    <property type="match status" value="1"/>
</dbReference>
<reference evidence="13 15" key="1">
    <citation type="submission" date="2015-11" db="EMBL/GenBank/DDBJ databases">
        <title>Genomic analysis of 38 Legionella species identifies large and diverse effector repertoires.</title>
        <authorList>
            <person name="Burstein D."/>
            <person name="Amaro F."/>
            <person name="Zusman T."/>
            <person name="Lifshitz Z."/>
            <person name="Cohen O."/>
            <person name="Gilbert J.A."/>
            <person name="Pupko T."/>
            <person name="Shuman H.A."/>
            <person name="Segal G."/>
        </authorList>
    </citation>
    <scope>NUCLEOTIDE SEQUENCE [LARGE SCALE GENOMIC DNA]</scope>
    <source>
        <strain evidence="13 15">ORW</strain>
    </source>
</reference>
<evidence type="ECO:0000256" key="10">
    <source>
        <dbReference type="ARBA" id="ARBA00080135"/>
    </source>
</evidence>
<dbReference type="PATRIC" id="fig|28084.5.peg.734"/>
<keyword evidence="4" id="KW-0289">Folate biosynthesis</keyword>
<protein>
    <recommendedName>
        <fullName evidence="9">Aminodeoxychorismate lyase</fullName>
        <ecNumber evidence="6">4.1.3.38</ecNumber>
    </recommendedName>
    <alternativeName>
        <fullName evidence="10">4-amino-4-deoxychorismate lyase</fullName>
    </alternativeName>
</protein>
<dbReference type="EC" id="4.1.3.38" evidence="6"/>
<keyword evidence="14" id="KW-0032">Aminotransferase</keyword>
<evidence type="ECO:0000256" key="8">
    <source>
        <dbReference type="ARBA" id="ARBA00054027"/>
    </source>
</evidence>
<evidence type="ECO:0000256" key="7">
    <source>
        <dbReference type="ARBA" id="ARBA00049529"/>
    </source>
</evidence>
<dbReference type="InterPro" id="IPR001544">
    <property type="entry name" value="Aminotrans_IV"/>
</dbReference>